<gene>
    <name evidence="1" type="ordered locus">Sinac_3856</name>
</gene>
<sequence>MLLEQIAKPLTAADEVPEAVWTDDRQLAFSPSFFATPSLITTVCRRRRFRTRAPCGHAPKMRT</sequence>
<protein>
    <submittedName>
        <fullName evidence="1">Uncharacterized protein</fullName>
    </submittedName>
</protein>
<evidence type="ECO:0000313" key="2">
    <source>
        <dbReference type="Proteomes" id="UP000010798"/>
    </source>
</evidence>
<organism evidence="1 2">
    <name type="scientific">Singulisphaera acidiphila (strain ATCC BAA-1392 / DSM 18658 / VKM B-2454 / MOB10)</name>
    <dbReference type="NCBI Taxonomy" id="886293"/>
    <lineage>
        <taxon>Bacteria</taxon>
        <taxon>Pseudomonadati</taxon>
        <taxon>Planctomycetota</taxon>
        <taxon>Planctomycetia</taxon>
        <taxon>Isosphaerales</taxon>
        <taxon>Isosphaeraceae</taxon>
        <taxon>Singulisphaera</taxon>
    </lineage>
</organism>
<dbReference type="KEGG" id="saci:Sinac_3856"/>
<dbReference type="Proteomes" id="UP000010798">
    <property type="component" value="Chromosome"/>
</dbReference>
<proteinExistence type="predicted"/>
<name>L0DHD8_SINAD</name>
<dbReference type="EMBL" id="CP003364">
    <property type="protein sequence ID" value="AGA28086.1"/>
    <property type="molecule type" value="Genomic_DNA"/>
</dbReference>
<evidence type="ECO:0000313" key="1">
    <source>
        <dbReference type="EMBL" id="AGA28086.1"/>
    </source>
</evidence>
<dbReference type="HOGENOM" id="CLU_2883492_0_0_0"/>
<dbReference type="AlphaFoldDB" id="L0DHD8"/>
<accession>L0DHD8</accession>
<reference evidence="1 2" key="1">
    <citation type="submission" date="2012-02" db="EMBL/GenBank/DDBJ databases">
        <title>Complete sequence of chromosome of Singulisphaera acidiphila DSM 18658.</title>
        <authorList>
            <consortium name="US DOE Joint Genome Institute (JGI-PGF)"/>
            <person name="Lucas S."/>
            <person name="Copeland A."/>
            <person name="Lapidus A."/>
            <person name="Glavina del Rio T."/>
            <person name="Dalin E."/>
            <person name="Tice H."/>
            <person name="Bruce D."/>
            <person name="Goodwin L."/>
            <person name="Pitluck S."/>
            <person name="Peters L."/>
            <person name="Ovchinnikova G."/>
            <person name="Chertkov O."/>
            <person name="Kyrpides N."/>
            <person name="Mavromatis K."/>
            <person name="Ivanova N."/>
            <person name="Brettin T."/>
            <person name="Detter J.C."/>
            <person name="Han C."/>
            <person name="Larimer F."/>
            <person name="Land M."/>
            <person name="Hauser L."/>
            <person name="Markowitz V."/>
            <person name="Cheng J.-F."/>
            <person name="Hugenholtz P."/>
            <person name="Woyke T."/>
            <person name="Wu D."/>
            <person name="Tindall B."/>
            <person name="Pomrenke H."/>
            <person name="Brambilla E."/>
            <person name="Klenk H.-P."/>
            <person name="Eisen J.A."/>
        </authorList>
    </citation>
    <scope>NUCLEOTIDE SEQUENCE [LARGE SCALE GENOMIC DNA]</scope>
    <source>
        <strain evidence="2">ATCC BAA-1392 / DSM 18658 / VKM B-2454 / MOB10</strain>
    </source>
</reference>
<keyword evidence="2" id="KW-1185">Reference proteome</keyword>